<keyword evidence="10" id="KW-1185">Reference proteome</keyword>
<comment type="caution">
    <text evidence="9">The sequence shown here is derived from an EMBL/GenBank/DDBJ whole genome shotgun (WGS) entry which is preliminary data.</text>
</comment>
<protein>
    <submittedName>
        <fullName evidence="9">Molybdopterin-guanine dinucleotide biosynthesis protein A</fullName>
    </submittedName>
</protein>
<keyword evidence="6" id="KW-0342">GTP-binding</keyword>
<organism evidence="9 10">
    <name type="scientific">Taibaiella chishuiensis</name>
    <dbReference type="NCBI Taxonomy" id="1434707"/>
    <lineage>
        <taxon>Bacteria</taxon>
        <taxon>Pseudomonadati</taxon>
        <taxon>Bacteroidota</taxon>
        <taxon>Chitinophagia</taxon>
        <taxon>Chitinophagales</taxon>
        <taxon>Chitinophagaceae</taxon>
        <taxon>Taibaiella</taxon>
    </lineage>
</organism>
<evidence type="ECO:0000256" key="2">
    <source>
        <dbReference type="ARBA" id="ARBA00022679"/>
    </source>
</evidence>
<keyword evidence="4" id="KW-0547">Nucleotide-binding</keyword>
<dbReference type="GO" id="GO:0046872">
    <property type="term" value="F:metal ion binding"/>
    <property type="evidence" value="ECO:0007669"/>
    <property type="project" value="UniProtKB-KW"/>
</dbReference>
<dbReference type="EMBL" id="PYGD01000014">
    <property type="protein sequence ID" value="PSK88812.1"/>
    <property type="molecule type" value="Genomic_DNA"/>
</dbReference>
<dbReference type="PANTHER" id="PTHR19136:SF81">
    <property type="entry name" value="MOLYBDENUM COFACTOR GUANYLYLTRANSFERASE"/>
    <property type="match status" value="1"/>
</dbReference>
<dbReference type="OrthoDB" id="9788394at2"/>
<keyword evidence="5" id="KW-0460">Magnesium</keyword>
<evidence type="ECO:0000313" key="10">
    <source>
        <dbReference type="Proteomes" id="UP000240572"/>
    </source>
</evidence>
<sequence>MQEKNKITGIVVCGGQSSRMGTGKYLLDYHGRPQALYLYDMLQGLCSEVWLSVNAEQVARLPAGFPLLPDLPAYEQAGPMAALLTAADLLPGHNFLFVGCDYPFLRRSELERFLLYLSPGRPAAFYNEAAGVYEPLLAYYPATCAQAAGLGFAQGRASLQALLRAEKADPYLPADLNCLSGADTPEQYEAAKAITSRPEFKKEG</sequence>
<evidence type="ECO:0000256" key="5">
    <source>
        <dbReference type="ARBA" id="ARBA00022842"/>
    </source>
</evidence>
<dbReference type="RefSeq" id="WP_106525172.1">
    <property type="nucleotide sequence ID" value="NZ_PYGD01000014.1"/>
</dbReference>
<gene>
    <name evidence="9" type="ORF">B0I18_11423</name>
</gene>
<dbReference type="Pfam" id="PF12804">
    <property type="entry name" value="NTP_transf_3"/>
    <property type="match status" value="1"/>
</dbReference>
<evidence type="ECO:0000259" key="8">
    <source>
        <dbReference type="Pfam" id="PF12804"/>
    </source>
</evidence>
<evidence type="ECO:0000256" key="3">
    <source>
        <dbReference type="ARBA" id="ARBA00022723"/>
    </source>
</evidence>
<dbReference type="PANTHER" id="PTHR19136">
    <property type="entry name" value="MOLYBDENUM COFACTOR GUANYLYLTRANSFERASE"/>
    <property type="match status" value="1"/>
</dbReference>
<dbReference type="GO" id="GO:0006777">
    <property type="term" value="P:Mo-molybdopterin cofactor biosynthetic process"/>
    <property type="evidence" value="ECO:0007669"/>
    <property type="project" value="UniProtKB-KW"/>
</dbReference>
<dbReference type="GO" id="GO:0005525">
    <property type="term" value="F:GTP binding"/>
    <property type="evidence" value="ECO:0007669"/>
    <property type="project" value="UniProtKB-KW"/>
</dbReference>
<evidence type="ECO:0000313" key="9">
    <source>
        <dbReference type="EMBL" id="PSK88812.1"/>
    </source>
</evidence>
<dbReference type="GO" id="GO:0016779">
    <property type="term" value="F:nucleotidyltransferase activity"/>
    <property type="evidence" value="ECO:0007669"/>
    <property type="project" value="UniProtKB-ARBA"/>
</dbReference>
<dbReference type="Proteomes" id="UP000240572">
    <property type="component" value="Unassembled WGS sequence"/>
</dbReference>
<dbReference type="CDD" id="cd02503">
    <property type="entry name" value="MobA"/>
    <property type="match status" value="1"/>
</dbReference>
<dbReference type="InterPro" id="IPR025877">
    <property type="entry name" value="MobA-like_NTP_Trfase"/>
</dbReference>
<keyword evidence="1" id="KW-0963">Cytoplasm</keyword>
<dbReference type="SUPFAM" id="SSF53448">
    <property type="entry name" value="Nucleotide-diphospho-sugar transferases"/>
    <property type="match status" value="1"/>
</dbReference>
<reference evidence="9 10" key="1">
    <citation type="submission" date="2018-03" db="EMBL/GenBank/DDBJ databases">
        <title>Genomic Encyclopedia of Type Strains, Phase III (KMG-III): the genomes of soil and plant-associated and newly described type strains.</title>
        <authorList>
            <person name="Whitman W."/>
        </authorList>
    </citation>
    <scope>NUCLEOTIDE SEQUENCE [LARGE SCALE GENOMIC DNA]</scope>
    <source>
        <strain evidence="9 10">CGMCC 1.12700</strain>
    </source>
</reference>
<evidence type="ECO:0000256" key="1">
    <source>
        <dbReference type="ARBA" id="ARBA00022490"/>
    </source>
</evidence>
<accession>A0A2P8CV32</accession>
<keyword evidence="3" id="KW-0479">Metal-binding</keyword>
<proteinExistence type="predicted"/>
<evidence type="ECO:0000256" key="4">
    <source>
        <dbReference type="ARBA" id="ARBA00022741"/>
    </source>
</evidence>
<dbReference type="Gene3D" id="3.90.550.10">
    <property type="entry name" value="Spore Coat Polysaccharide Biosynthesis Protein SpsA, Chain A"/>
    <property type="match status" value="1"/>
</dbReference>
<evidence type="ECO:0000256" key="7">
    <source>
        <dbReference type="ARBA" id="ARBA00023150"/>
    </source>
</evidence>
<dbReference type="AlphaFoldDB" id="A0A2P8CV32"/>
<feature type="domain" description="MobA-like NTP transferase" evidence="8">
    <location>
        <begin position="9"/>
        <end position="165"/>
    </location>
</feature>
<evidence type="ECO:0000256" key="6">
    <source>
        <dbReference type="ARBA" id="ARBA00023134"/>
    </source>
</evidence>
<keyword evidence="2" id="KW-0808">Transferase</keyword>
<keyword evidence="7" id="KW-0501">Molybdenum cofactor biosynthesis</keyword>
<name>A0A2P8CV32_9BACT</name>
<dbReference type="InterPro" id="IPR029044">
    <property type="entry name" value="Nucleotide-diphossugar_trans"/>
</dbReference>
<dbReference type="InterPro" id="IPR013482">
    <property type="entry name" value="Molybde_CF_guanTrfase"/>
</dbReference>